<reference evidence="6 7" key="1">
    <citation type="submission" date="2024-08" db="EMBL/GenBank/DDBJ databases">
        <authorList>
            <person name="Cucini C."/>
            <person name="Frati F."/>
        </authorList>
    </citation>
    <scope>NUCLEOTIDE SEQUENCE [LARGE SCALE GENOMIC DNA]</scope>
</reference>
<dbReference type="SUPFAM" id="SSF57850">
    <property type="entry name" value="RING/U-box"/>
    <property type="match status" value="1"/>
</dbReference>
<dbReference type="PANTHER" id="PTHR46569">
    <property type="entry name" value="E3 UBIQUITIN-PROTEIN LIGASE TRAIP"/>
    <property type="match status" value="1"/>
</dbReference>
<keyword evidence="1 3" id="KW-0479">Metal-binding</keyword>
<keyword evidence="7" id="KW-1185">Reference proteome</keyword>
<feature type="domain" description="RING-type" evidence="5">
    <location>
        <begin position="299"/>
        <end position="392"/>
    </location>
</feature>
<dbReference type="Gene3D" id="3.30.40.10">
    <property type="entry name" value="Zinc/RING finger domain, C3HC4 (zinc finger)"/>
    <property type="match status" value="1"/>
</dbReference>
<name>A0ABP1QDZ6_9HEXA</name>
<feature type="compositionally biased region" description="Polar residues" evidence="4">
    <location>
        <begin position="102"/>
        <end position="120"/>
    </location>
</feature>
<dbReference type="InterPro" id="IPR001841">
    <property type="entry name" value="Znf_RING"/>
</dbReference>
<evidence type="ECO:0000256" key="2">
    <source>
        <dbReference type="ARBA" id="ARBA00022833"/>
    </source>
</evidence>
<evidence type="ECO:0000256" key="3">
    <source>
        <dbReference type="PROSITE-ProRule" id="PRU00175"/>
    </source>
</evidence>
<gene>
    <name evidence="6" type="ORF">ODALV1_LOCUS9328</name>
</gene>
<evidence type="ECO:0000256" key="4">
    <source>
        <dbReference type="SAM" id="MobiDB-lite"/>
    </source>
</evidence>
<feature type="compositionally biased region" description="Polar residues" evidence="4">
    <location>
        <begin position="160"/>
        <end position="169"/>
    </location>
</feature>
<organism evidence="6 7">
    <name type="scientific">Orchesella dallaii</name>
    <dbReference type="NCBI Taxonomy" id="48710"/>
    <lineage>
        <taxon>Eukaryota</taxon>
        <taxon>Metazoa</taxon>
        <taxon>Ecdysozoa</taxon>
        <taxon>Arthropoda</taxon>
        <taxon>Hexapoda</taxon>
        <taxon>Collembola</taxon>
        <taxon>Entomobryomorpha</taxon>
        <taxon>Entomobryoidea</taxon>
        <taxon>Orchesellidae</taxon>
        <taxon>Orchesellinae</taxon>
        <taxon>Orchesella</taxon>
    </lineage>
</organism>
<evidence type="ECO:0000259" key="5">
    <source>
        <dbReference type="PROSITE" id="PS50089"/>
    </source>
</evidence>
<feature type="compositionally biased region" description="Basic and acidic residues" evidence="4">
    <location>
        <begin position="522"/>
        <end position="532"/>
    </location>
</feature>
<dbReference type="SMART" id="SM00184">
    <property type="entry name" value="RING"/>
    <property type="match status" value="1"/>
</dbReference>
<dbReference type="Proteomes" id="UP001642540">
    <property type="component" value="Unassembled WGS sequence"/>
</dbReference>
<keyword evidence="1 3" id="KW-0863">Zinc-finger</keyword>
<dbReference type="InterPro" id="IPR013083">
    <property type="entry name" value="Znf_RING/FYVE/PHD"/>
</dbReference>
<evidence type="ECO:0000256" key="1">
    <source>
        <dbReference type="ARBA" id="ARBA00022771"/>
    </source>
</evidence>
<comment type="caution">
    <text evidence="6">The sequence shown here is derived from an EMBL/GenBank/DDBJ whole genome shotgun (WGS) entry which is preliminary data.</text>
</comment>
<feature type="region of interest" description="Disordered" evidence="4">
    <location>
        <begin position="1"/>
        <end position="169"/>
    </location>
</feature>
<feature type="compositionally biased region" description="Basic and acidic residues" evidence="4">
    <location>
        <begin position="78"/>
        <end position="91"/>
    </location>
</feature>
<dbReference type="CDD" id="cd16448">
    <property type="entry name" value="RING-H2"/>
    <property type="match status" value="1"/>
</dbReference>
<feature type="compositionally biased region" description="Polar residues" evidence="4">
    <location>
        <begin position="197"/>
        <end position="215"/>
    </location>
</feature>
<dbReference type="InterPro" id="IPR052639">
    <property type="entry name" value="TRAIP_ubiq-protein_ligase"/>
</dbReference>
<feature type="region of interest" description="Disordered" evidence="4">
    <location>
        <begin position="323"/>
        <end position="349"/>
    </location>
</feature>
<feature type="compositionally biased region" description="Low complexity" evidence="4">
    <location>
        <begin position="21"/>
        <end position="77"/>
    </location>
</feature>
<proteinExistence type="predicted"/>
<feature type="compositionally biased region" description="Low complexity" evidence="4">
    <location>
        <begin position="139"/>
        <end position="159"/>
    </location>
</feature>
<protein>
    <recommendedName>
        <fullName evidence="5">RING-type domain-containing protein</fullName>
    </recommendedName>
</protein>
<evidence type="ECO:0000313" key="7">
    <source>
        <dbReference type="Proteomes" id="UP001642540"/>
    </source>
</evidence>
<keyword evidence="2" id="KW-0862">Zinc</keyword>
<feature type="region of interest" description="Disordered" evidence="4">
    <location>
        <begin position="188"/>
        <end position="219"/>
    </location>
</feature>
<dbReference type="PANTHER" id="PTHR46569:SF1">
    <property type="entry name" value="E3 UBIQUITIN-PROTEIN LIGASE RFWD3-RELATED"/>
    <property type="match status" value="1"/>
</dbReference>
<accession>A0ABP1QDZ6</accession>
<sequence>MPRYQRGRCRVGSTRWEVQQRRTSSTITSDTDSSSSSDSGSSSSSRSSQSSRNSRVSAASQTSNSSNSNSDQSNQRTSDNEVNRNSDHSNESDNTDFEINSDAESNASSGRSTVSISPLFNHSDSDSHNSDRSQILRVSSNSSSSSSSSNNGSNQGSPSDASPRSSNHSFLNSFRLANSDEDSSFRPLRLELPESPNPSIRSNDSNRSLASQPSPNRRHRITSFFFGIPNHLRSRGTSRPTRNTDSPVNLFEEHNEFAEVFNQSHPPPWASSVMTGPSSSTTINGNNGSMVATIFTFECSVCLESLDAPASIEVGVNPAEGQAPLIPPNDGMPMPGSSRGTRGGARGRKAQPLIHTLSLTDVVTTHCGHLYHRVCLEKWFSEQGKRTCPSCRKATPANKVIRLFPSISADSSPQLRRESNEAGPSSAGTATMPAAAATNNNVPIDCSTAAVPVHQPGGSISRACDSQQCRDLNYIHDTLINDFSDLQRRFDNLRDDDEIKEAQIQSLEEDNARKNDEILRLKRELDEHRTDRGSVSNGTKRRRH</sequence>
<evidence type="ECO:0000313" key="6">
    <source>
        <dbReference type="EMBL" id="CAL8096346.1"/>
    </source>
</evidence>
<feature type="region of interest" description="Disordered" evidence="4">
    <location>
        <begin position="522"/>
        <end position="544"/>
    </location>
</feature>
<dbReference type="PROSITE" id="PS50089">
    <property type="entry name" value="ZF_RING_2"/>
    <property type="match status" value="1"/>
</dbReference>
<dbReference type="EMBL" id="CAXLJM020000028">
    <property type="protein sequence ID" value="CAL8096346.1"/>
    <property type="molecule type" value="Genomic_DNA"/>
</dbReference>
<feature type="region of interest" description="Disordered" evidence="4">
    <location>
        <begin position="408"/>
        <end position="432"/>
    </location>
</feature>
<dbReference type="Pfam" id="PF13639">
    <property type="entry name" value="zf-RING_2"/>
    <property type="match status" value="1"/>
</dbReference>